<dbReference type="EMBL" id="CH964251">
    <property type="protein sequence ID" value="EDW83396.1"/>
    <property type="molecule type" value="Genomic_DNA"/>
</dbReference>
<name>B4NF21_DROWI</name>
<dbReference type="PANTHER" id="PTHR21398">
    <property type="entry name" value="AGAP007094-PA"/>
    <property type="match status" value="1"/>
</dbReference>
<dbReference type="OMA" id="AIPANWH"/>
<dbReference type="SMART" id="SM00718">
    <property type="entry name" value="DM4_12"/>
    <property type="match status" value="1"/>
</dbReference>
<feature type="region of interest" description="Disordered" evidence="1">
    <location>
        <begin position="129"/>
        <end position="148"/>
    </location>
</feature>
<dbReference type="HOGENOM" id="CLU_590903_0_0_1"/>
<evidence type="ECO:0000256" key="1">
    <source>
        <dbReference type="SAM" id="MobiDB-lite"/>
    </source>
</evidence>
<dbReference type="InterPro" id="IPR006631">
    <property type="entry name" value="DM4_12"/>
</dbReference>
<feature type="region of interest" description="Disordered" evidence="1">
    <location>
        <begin position="156"/>
        <end position="177"/>
    </location>
</feature>
<gene>
    <name evidence="2" type="primary">Dwil\GK22824</name>
    <name evidence="2" type="ORF">Dwil_GK22824</name>
</gene>
<dbReference type="Proteomes" id="UP000007798">
    <property type="component" value="Unassembled WGS sequence"/>
</dbReference>
<dbReference type="AlphaFoldDB" id="B4NF21"/>
<evidence type="ECO:0000313" key="3">
    <source>
        <dbReference type="Proteomes" id="UP000007798"/>
    </source>
</evidence>
<dbReference type="InParanoid" id="B4NF21"/>
<dbReference type="PhylomeDB" id="B4NF21"/>
<sequence>MAKAIKVIGCGTATVICMLLLLLVLCLENNKQEFTEPPTYLDPKSRANESMLSMRHQLLQLHRQKRYLLFPEGTSFQLVFDLIIGIVDYENYAILGVTCAVAWELPSKPPSELIENVLTRITDGTIGTVRRNGSVGQTEEQSVDEVEESINRMSANRQSLHAQPTSPPSPLTYTTNDHSSYYYTNVERNSASSPYANANANGQQQRQAAISANWHARQSMAKWRQAENPSSLPPTPSPLRSQWSKDNWWERNKVRVRQNWLENQRTWSTYEHPTWRYNYTPRLRPRPLLQKPPKHHIYPVFGRRRRRRRRSLTLTEGQNMDPAFERLHLHEHLKSRELLFGKIERLYKMRQLNGTACVLRALCESSQRHRQVRTKRMAKTPQGFIMELLSAIFQLPHIDDVNEVNGTLEHFISPHYLEAHQQQGSCRNAYGDCNNTFWLD</sequence>
<organism evidence="2 3">
    <name type="scientific">Drosophila willistoni</name>
    <name type="common">Fruit fly</name>
    <dbReference type="NCBI Taxonomy" id="7260"/>
    <lineage>
        <taxon>Eukaryota</taxon>
        <taxon>Metazoa</taxon>
        <taxon>Ecdysozoa</taxon>
        <taxon>Arthropoda</taxon>
        <taxon>Hexapoda</taxon>
        <taxon>Insecta</taxon>
        <taxon>Pterygota</taxon>
        <taxon>Neoptera</taxon>
        <taxon>Endopterygota</taxon>
        <taxon>Diptera</taxon>
        <taxon>Brachycera</taxon>
        <taxon>Muscomorpha</taxon>
        <taxon>Ephydroidea</taxon>
        <taxon>Drosophilidae</taxon>
        <taxon>Drosophila</taxon>
        <taxon>Sophophora</taxon>
    </lineage>
</organism>
<proteinExistence type="predicted"/>
<evidence type="ECO:0000313" key="2">
    <source>
        <dbReference type="EMBL" id="EDW83396.1"/>
    </source>
</evidence>
<dbReference type="KEGG" id="dwi:6649460"/>
<dbReference type="OrthoDB" id="6617264at2759"/>
<dbReference type="Pfam" id="PF07841">
    <property type="entry name" value="DM4_12"/>
    <property type="match status" value="1"/>
</dbReference>
<feature type="region of interest" description="Disordered" evidence="1">
    <location>
        <begin position="217"/>
        <end position="242"/>
    </location>
</feature>
<reference evidence="2 3" key="1">
    <citation type="journal article" date="2007" name="Nature">
        <title>Evolution of genes and genomes on the Drosophila phylogeny.</title>
        <authorList>
            <consortium name="Drosophila 12 Genomes Consortium"/>
            <person name="Clark A.G."/>
            <person name="Eisen M.B."/>
            <person name="Smith D.R."/>
            <person name="Bergman C.M."/>
            <person name="Oliver B."/>
            <person name="Markow T.A."/>
            <person name="Kaufman T.C."/>
            <person name="Kellis M."/>
            <person name="Gelbart W."/>
            <person name="Iyer V.N."/>
            <person name="Pollard D.A."/>
            <person name="Sackton T.B."/>
            <person name="Larracuente A.M."/>
            <person name="Singh N.D."/>
            <person name="Abad J.P."/>
            <person name="Abt D.N."/>
            <person name="Adryan B."/>
            <person name="Aguade M."/>
            <person name="Akashi H."/>
            <person name="Anderson W.W."/>
            <person name="Aquadro C.F."/>
            <person name="Ardell D.H."/>
            <person name="Arguello R."/>
            <person name="Artieri C.G."/>
            <person name="Barbash D.A."/>
            <person name="Barker D."/>
            <person name="Barsanti P."/>
            <person name="Batterham P."/>
            <person name="Batzoglou S."/>
            <person name="Begun D."/>
            <person name="Bhutkar A."/>
            <person name="Blanco E."/>
            <person name="Bosak S.A."/>
            <person name="Bradley R.K."/>
            <person name="Brand A.D."/>
            <person name="Brent M.R."/>
            <person name="Brooks A.N."/>
            <person name="Brown R.H."/>
            <person name="Butlin R.K."/>
            <person name="Caggese C."/>
            <person name="Calvi B.R."/>
            <person name="Bernardo de Carvalho A."/>
            <person name="Caspi A."/>
            <person name="Castrezana S."/>
            <person name="Celniker S.E."/>
            <person name="Chang J.L."/>
            <person name="Chapple C."/>
            <person name="Chatterji S."/>
            <person name="Chinwalla A."/>
            <person name="Civetta A."/>
            <person name="Clifton S.W."/>
            <person name="Comeron J.M."/>
            <person name="Costello J.C."/>
            <person name="Coyne J.A."/>
            <person name="Daub J."/>
            <person name="David R.G."/>
            <person name="Delcher A.L."/>
            <person name="Delehaunty K."/>
            <person name="Do C.B."/>
            <person name="Ebling H."/>
            <person name="Edwards K."/>
            <person name="Eickbush T."/>
            <person name="Evans J.D."/>
            <person name="Filipski A."/>
            <person name="Findeiss S."/>
            <person name="Freyhult E."/>
            <person name="Fulton L."/>
            <person name="Fulton R."/>
            <person name="Garcia A.C."/>
            <person name="Gardiner A."/>
            <person name="Garfield D.A."/>
            <person name="Garvin B.E."/>
            <person name="Gibson G."/>
            <person name="Gilbert D."/>
            <person name="Gnerre S."/>
            <person name="Godfrey J."/>
            <person name="Good R."/>
            <person name="Gotea V."/>
            <person name="Gravely B."/>
            <person name="Greenberg A.J."/>
            <person name="Griffiths-Jones S."/>
            <person name="Gross S."/>
            <person name="Guigo R."/>
            <person name="Gustafson E.A."/>
            <person name="Haerty W."/>
            <person name="Hahn M.W."/>
            <person name="Halligan D.L."/>
            <person name="Halpern A.L."/>
            <person name="Halter G.M."/>
            <person name="Han M.V."/>
            <person name="Heger A."/>
            <person name="Hillier L."/>
            <person name="Hinrichs A.S."/>
            <person name="Holmes I."/>
            <person name="Hoskins R.A."/>
            <person name="Hubisz M.J."/>
            <person name="Hultmark D."/>
            <person name="Huntley M.A."/>
            <person name="Jaffe D.B."/>
            <person name="Jagadeeshan S."/>
            <person name="Jeck W.R."/>
            <person name="Johnson J."/>
            <person name="Jones C.D."/>
            <person name="Jordan W.C."/>
            <person name="Karpen G.H."/>
            <person name="Kataoka E."/>
            <person name="Keightley P.D."/>
            <person name="Kheradpour P."/>
            <person name="Kirkness E.F."/>
            <person name="Koerich L.B."/>
            <person name="Kristiansen K."/>
            <person name="Kudrna D."/>
            <person name="Kulathinal R.J."/>
            <person name="Kumar S."/>
            <person name="Kwok R."/>
            <person name="Lander E."/>
            <person name="Langley C.H."/>
            <person name="Lapoint R."/>
            <person name="Lazzaro B.P."/>
            <person name="Lee S.J."/>
            <person name="Levesque L."/>
            <person name="Li R."/>
            <person name="Lin C.F."/>
            <person name="Lin M.F."/>
            <person name="Lindblad-Toh K."/>
            <person name="Llopart A."/>
            <person name="Long M."/>
            <person name="Low L."/>
            <person name="Lozovsky E."/>
            <person name="Lu J."/>
            <person name="Luo M."/>
            <person name="Machado C.A."/>
            <person name="Makalowski W."/>
            <person name="Marzo M."/>
            <person name="Matsuda M."/>
            <person name="Matzkin L."/>
            <person name="McAllister B."/>
            <person name="McBride C.S."/>
            <person name="McKernan B."/>
            <person name="McKernan K."/>
            <person name="Mendez-Lago M."/>
            <person name="Minx P."/>
            <person name="Mollenhauer M.U."/>
            <person name="Montooth K."/>
            <person name="Mount S.M."/>
            <person name="Mu X."/>
            <person name="Myers E."/>
            <person name="Negre B."/>
            <person name="Newfeld S."/>
            <person name="Nielsen R."/>
            <person name="Noor M.A."/>
            <person name="O'Grady P."/>
            <person name="Pachter L."/>
            <person name="Papaceit M."/>
            <person name="Parisi M.J."/>
            <person name="Parisi M."/>
            <person name="Parts L."/>
            <person name="Pedersen J.S."/>
            <person name="Pesole G."/>
            <person name="Phillippy A.M."/>
            <person name="Ponting C.P."/>
            <person name="Pop M."/>
            <person name="Porcelli D."/>
            <person name="Powell J.R."/>
            <person name="Prohaska S."/>
            <person name="Pruitt K."/>
            <person name="Puig M."/>
            <person name="Quesneville H."/>
            <person name="Ram K.R."/>
            <person name="Rand D."/>
            <person name="Rasmussen M.D."/>
            <person name="Reed L.K."/>
            <person name="Reenan R."/>
            <person name="Reily A."/>
            <person name="Remington K.A."/>
            <person name="Rieger T.T."/>
            <person name="Ritchie M.G."/>
            <person name="Robin C."/>
            <person name="Rogers Y.H."/>
            <person name="Rohde C."/>
            <person name="Rozas J."/>
            <person name="Rubenfield M.J."/>
            <person name="Ruiz A."/>
            <person name="Russo S."/>
            <person name="Salzberg S.L."/>
            <person name="Sanchez-Gracia A."/>
            <person name="Saranga D.J."/>
            <person name="Sato H."/>
            <person name="Schaeffer S.W."/>
            <person name="Schatz M.C."/>
            <person name="Schlenke T."/>
            <person name="Schwartz R."/>
            <person name="Segarra C."/>
            <person name="Singh R.S."/>
            <person name="Sirot L."/>
            <person name="Sirota M."/>
            <person name="Sisneros N.B."/>
            <person name="Smith C.D."/>
            <person name="Smith T.F."/>
            <person name="Spieth J."/>
            <person name="Stage D.E."/>
            <person name="Stark A."/>
            <person name="Stephan W."/>
            <person name="Strausberg R.L."/>
            <person name="Strempel S."/>
            <person name="Sturgill D."/>
            <person name="Sutton G."/>
            <person name="Sutton G.G."/>
            <person name="Tao W."/>
            <person name="Teichmann S."/>
            <person name="Tobari Y.N."/>
            <person name="Tomimura Y."/>
            <person name="Tsolas J.M."/>
            <person name="Valente V.L."/>
            <person name="Venter E."/>
            <person name="Venter J.C."/>
            <person name="Vicario S."/>
            <person name="Vieira F.G."/>
            <person name="Vilella A.J."/>
            <person name="Villasante A."/>
            <person name="Walenz B."/>
            <person name="Wang J."/>
            <person name="Wasserman M."/>
            <person name="Watts T."/>
            <person name="Wilson D."/>
            <person name="Wilson R.K."/>
            <person name="Wing R.A."/>
            <person name="Wolfner M.F."/>
            <person name="Wong A."/>
            <person name="Wong G.K."/>
            <person name="Wu C.I."/>
            <person name="Wu G."/>
            <person name="Yamamoto D."/>
            <person name="Yang H.P."/>
            <person name="Yang S.P."/>
            <person name="Yorke J.A."/>
            <person name="Yoshida K."/>
            <person name="Zdobnov E."/>
            <person name="Zhang P."/>
            <person name="Zhang Y."/>
            <person name="Zimin A.V."/>
            <person name="Baldwin J."/>
            <person name="Abdouelleil A."/>
            <person name="Abdulkadir J."/>
            <person name="Abebe A."/>
            <person name="Abera B."/>
            <person name="Abreu J."/>
            <person name="Acer S.C."/>
            <person name="Aftuck L."/>
            <person name="Alexander A."/>
            <person name="An P."/>
            <person name="Anderson E."/>
            <person name="Anderson S."/>
            <person name="Arachi H."/>
            <person name="Azer M."/>
            <person name="Bachantsang P."/>
            <person name="Barry A."/>
            <person name="Bayul T."/>
            <person name="Berlin A."/>
            <person name="Bessette D."/>
            <person name="Bloom T."/>
            <person name="Blye J."/>
            <person name="Boguslavskiy L."/>
            <person name="Bonnet C."/>
            <person name="Boukhgalter B."/>
            <person name="Bourzgui I."/>
            <person name="Brown A."/>
            <person name="Cahill P."/>
            <person name="Channer S."/>
            <person name="Cheshatsang Y."/>
            <person name="Chuda L."/>
            <person name="Citroen M."/>
            <person name="Collymore A."/>
            <person name="Cooke P."/>
            <person name="Costello M."/>
            <person name="D'Aco K."/>
            <person name="Daza R."/>
            <person name="De Haan G."/>
            <person name="DeGray S."/>
            <person name="DeMaso C."/>
            <person name="Dhargay N."/>
            <person name="Dooley K."/>
            <person name="Dooley E."/>
            <person name="Doricent M."/>
            <person name="Dorje P."/>
            <person name="Dorjee K."/>
            <person name="Dupes A."/>
            <person name="Elong R."/>
            <person name="Falk J."/>
            <person name="Farina A."/>
            <person name="Faro S."/>
            <person name="Ferguson D."/>
            <person name="Fisher S."/>
            <person name="Foley C.D."/>
            <person name="Franke A."/>
            <person name="Friedrich D."/>
            <person name="Gadbois L."/>
            <person name="Gearin G."/>
            <person name="Gearin C.R."/>
            <person name="Giannoukos G."/>
            <person name="Goode T."/>
            <person name="Graham J."/>
            <person name="Grandbois E."/>
            <person name="Grewal S."/>
            <person name="Gyaltsen K."/>
            <person name="Hafez N."/>
            <person name="Hagos B."/>
            <person name="Hall J."/>
            <person name="Henson C."/>
            <person name="Hollinger A."/>
            <person name="Honan T."/>
            <person name="Huard M.D."/>
            <person name="Hughes L."/>
            <person name="Hurhula B."/>
            <person name="Husby M.E."/>
            <person name="Kamat A."/>
            <person name="Kanga B."/>
            <person name="Kashin S."/>
            <person name="Khazanovich D."/>
            <person name="Kisner P."/>
            <person name="Lance K."/>
            <person name="Lara M."/>
            <person name="Lee W."/>
            <person name="Lennon N."/>
            <person name="Letendre F."/>
            <person name="LeVine R."/>
            <person name="Lipovsky A."/>
            <person name="Liu X."/>
            <person name="Liu J."/>
            <person name="Liu S."/>
            <person name="Lokyitsang T."/>
            <person name="Lokyitsang Y."/>
            <person name="Lubonja R."/>
            <person name="Lui A."/>
            <person name="MacDonald P."/>
            <person name="Magnisalis V."/>
            <person name="Maru K."/>
            <person name="Matthews C."/>
            <person name="McCusker W."/>
            <person name="McDonough S."/>
            <person name="Mehta T."/>
            <person name="Meldrim J."/>
            <person name="Meneus L."/>
            <person name="Mihai O."/>
            <person name="Mihalev A."/>
            <person name="Mihova T."/>
            <person name="Mittelman R."/>
            <person name="Mlenga V."/>
            <person name="Montmayeur A."/>
            <person name="Mulrain L."/>
            <person name="Navidi A."/>
            <person name="Naylor J."/>
            <person name="Negash T."/>
            <person name="Nguyen T."/>
            <person name="Nguyen N."/>
            <person name="Nicol R."/>
            <person name="Norbu C."/>
            <person name="Norbu N."/>
            <person name="Novod N."/>
            <person name="O'Neill B."/>
            <person name="Osman S."/>
            <person name="Markiewicz E."/>
            <person name="Oyono O.L."/>
            <person name="Patti C."/>
            <person name="Phunkhang P."/>
            <person name="Pierre F."/>
            <person name="Priest M."/>
            <person name="Raghuraman S."/>
            <person name="Rege F."/>
            <person name="Reyes R."/>
            <person name="Rise C."/>
            <person name="Rogov P."/>
            <person name="Ross K."/>
            <person name="Ryan E."/>
            <person name="Settipalli S."/>
            <person name="Shea T."/>
            <person name="Sherpa N."/>
            <person name="Shi L."/>
            <person name="Shih D."/>
            <person name="Sparrow T."/>
            <person name="Spaulding J."/>
            <person name="Stalker J."/>
            <person name="Stange-Thomann N."/>
            <person name="Stavropoulos S."/>
            <person name="Stone C."/>
            <person name="Strader C."/>
            <person name="Tesfaye S."/>
            <person name="Thomson T."/>
            <person name="Thoulutsang Y."/>
            <person name="Thoulutsang D."/>
            <person name="Topham K."/>
            <person name="Topping I."/>
            <person name="Tsamla T."/>
            <person name="Vassiliev H."/>
            <person name="Vo A."/>
            <person name="Wangchuk T."/>
            <person name="Wangdi T."/>
            <person name="Weiand M."/>
            <person name="Wilkinson J."/>
            <person name="Wilson A."/>
            <person name="Yadav S."/>
            <person name="Young G."/>
            <person name="Yu Q."/>
            <person name="Zembek L."/>
            <person name="Zhong D."/>
            <person name="Zimmer A."/>
            <person name="Zwirko Z."/>
            <person name="Jaffe D.B."/>
            <person name="Alvarez P."/>
            <person name="Brockman W."/>
            <person name="Butler J."/>
            <person name="Chin C."/>
            <person name="Gnerre S."/>
            <person name="Grabherr M."/>
            <person name="Kleber M."/>
            <person name="Mauceli E."/>
            <person name="MacCallum I."/>
        </authorList>
    </citation>
    <scope>NUCLEOTIDE SEQUENCE [LARGE SCALE GENOMIC DNA]</scope>
    <source>
        <strain evidence="3">Tucson 14030-0811.24</strain>
    </source>
</reference>
<accession>B4NF21</accession>
<dbReference type="eggNOG" id="ENOG502STZ7">
    <property type="taxonomic scope" value="Eukaryota"/>
</dbReference>
<dbReference type="PANTHER" id="PTHR21398:SF1">
    <property type="entry name" value="FI03705P"/>
    <property type="match status" value="1"/>
</dbReference>
<protein>
    <submittedName>
        <fullName evidence="2">Uncharacterized protein</fullName>
    </submittedName>
</protein>
<keyword evidence="3" id="KW-1185">Reference proteome</keyword>